<reference evidence="1 2" key="1">
    <citation type="submission" date="2014-04" db="EMBL/GenBank/DDBJ databases">
        <authorList>
            <consortium name="DOE Joint Genome Institute"/>
            <person name="Kuo A."/>
            <person name="Girlanda M."/>
            <person name="Perotto S."/>
            <person name="Kohler A."/>
            <person name="Nagy L.G."/>
            <person name="Floudas D."/>
            <person name="Copeland A."/>
            <person name="Barry K.W."/>
            <person name="Cichocki N."/>
            <person name="Veneault-Fourrey C."/>
            <person name="LaButti K."/>
            <person name="Lindquist E.A."/>
            <person name="Lipzen A."/>
            <person name="Lundell T."/>
            <person name="Morin E."/>
            <person name="Murat C."/>
            <person name="Sun H."/>
            <person name="Tunlid A."/>
            <person name="Henrissat B."/>
            <person name="Grigoriev I.V."/>
            <person name="Hibbett D.S."/>
            <person name="Martin F."/>
            <person name="Nordberg H.P."/>
            <person name="Cantor M.N."/>
            <person name="Hua S.X."/>
        </authorList>
    </citation>
    <scope>NUCLEOTIDE SEQUENCE [LARGE SCALE GENOMIC DNA]</scope>
    <source>
        <strain evidence="1 2">MUT 4182</strain>
    </source>
</reference>
<dbReference type="EMBL" id="KN823243">
    <property type="protein sequence ID" value="KIO19071.1"/>
    <property type="molecule type" value="Genomic_DNA"/>
</dbReference>
<protein>
    <submittedName>
        <fullName evidence="1">Uncharacterized protein</fullName>
    </submittedName>
</protein>
<evidence type="ECO:0000313" key="2">
    <source>
        <dbReference type="Proteomes" id="UP000054248"/>
    </source>
</evidence>
<proteinExistence type="predicted"/>
<accession>A0A0C3Q5W0</accession>
<sequence>MSRPANGRATTSFWAISESGARLATLSSQYAAGDVWFRVTKLVNEIDVELLFESVDGGIKPNRRLSFLPTRFGS</sequence>
<organism evidence="1 2">
    <name type="scientific">Tulasnella calospora MUT 4182</name>
    <dbReference type="NCBI Taxonomy" id="1051891"/>
    <lineage>
        <taxon>Eukaryota</taxon>
        <taxon>Fungi</taxon>
        <taxon>Dikarya</taxon>
        <taxon>Basidiomycota</taxon>
        <taxon>Agaricomycotina</taxon>
        <taxon>Agaricomycetes</taxon>
        <taxon>Cantharellales</taxon>
        <taxon>Tulasnellaceae</taxon>
        <taxon>Tulasnella</taxon>
    </lineage>
</organism>
<gene>
    <name evidence="1" type="ORF">M407DRAFT_152622</name>
</gene>
<evidence type="ECO:0000313" key="1">
    <source>
        <dbReference type="EMBL" id="KIO19071.1"/>
    </source>
</evidence>
<dbReference type="HOGENOM" id="CLU_2689616_0_0_1"/>
<keyword evidence="2" id="KW-1185">Reference proteome</keyword>
<name>A0A0C3Q5W0_9AGAM</name>
<reference evidence="2" key="2">
    <citation type="submission" date="2015-01" db="EMBL/GenBank/DDBJ databases">
        <title>Evolutionary Origins and Diversification of the Mycorrhizal Mutualists.</title>
        <authorList>
            <consortium name="DOE Joint Genome Institute"/>
            <consortium name="Mycorrhizal Genomics Consortium"/>
            <person name="Kohler A."/>
            <person name="Kuo A."/>
            <person name="Nagy L.G."/>
            <person name="Floudas D."/>
            <person name="Copeland A."/>
            <person name="Barry K.W."/>
            <person name="Cichocki N."/>
            <person name="Veneault-Fourrey C."/>
            <person name="LaButti K."/>
            <person name="Lindquist E.A."/>
            <person name="Lipzen A."/>
            <person name="Lundell T."/>
            <person name="Morin E."/>
            <person name="Murat C."/>
            <person name="Riley R."/>
            <person name="Ohm R."/>
            <person name="Sun H."/>
            <person name="Tunlid A."/>
            <person name="Henrissat B."/>
            <person name="Grigoriev I.V."/>
            <person name="Hibbett D.S."/>
            <person name="Martin F."/>
        </authorList>
    </citation>
    <scope>NUCLEOTIDE SEQUENCE [LARGE SCALE GENOMIC DNA]</scope>
    <source>
        <strain evidence="2">MUT 4182</strain>
    </source>
</reference>
<dbReference type="AlphaFoldDB" id="A0A0C3Q5W0"/>
<dbReference type="Proteomes" id="UP000054248">
    <property type="component" value="Unassembled WGS sequence"/>
</dbReference>